<evidence type="ECO:0000256" key="5">
    <source>
        <dbReference type="ARBA" id="ARBA00023136"/>
    </source>
</evidence>
<dbReference type="GO" id="GO:0005886">
    <property type="term" value="C:plasma membrane"/>
    <property type="evidence" value="ECO:0007669"/>
    <property type="project" value="UniProtKB-SubCell"/>
</dbReference>
<evidence type="ECO:0000256" key="3">
    <source>
        <dbReference type="ARBA" id="ARBA00022692"/>
    </source>
</evidence>
<gene>
    <name evidence="8" type="ORF">SAMN05216378_1676</name>
</gene>
<evidence type="ECO:0000256" key="2">
    <source>
        <dbReference type="ARBA" id="ARBA00022448"/>
    </source>
</evidence>
<evidence type="ECO:0000256" key="4">
    <source>
        <dbReference type="ARBA" id="ARBA00022989"/>
    </source>
</evidence>
<accession>A0A1I1VPN1</accession>
<proteinExistence type="predicted"/>
<protein>
    <submittedName>
        <fullName evidence="8">MFS transporter, putative metabolite:H+ symporter</fullName>
    </submittedName>
</protein>
<feature type="transmembrane region" description="Helical" evidence="6">
    <location>
        <begin position="257"/>
        <end position="278"/>
    </location>
</feature>
<dbReference type="PANTHER" id="PTHR23511:SF34">
    <property type="entry name" value="SYNAPTIC VESICLE GLYCOPROTEIN 2"/>
    <property type="match status" value="1"/>
</dbReference>
<evidence type="ECO:0000256" key="1">
    <source>
        <dbReference type="ARBA" id="ARBA00004651"/>
    </source>
</evidence>
<dbReference type="InterPro" id="IPR005829">
    <property type="entry name" value="Sugar_transporter_CS"/>
</dbReference>
<feature type="transmembrane region" description="Helical" evidence="6">
    <location>
        <begin position="48"/>
        <end position="68"/>
    </location>
</feature>
<feature type="transmembrane region" description="Helical" evidence="6">
    <location>
        <begin position="373"/>
        <end position="395"/>
    </location>
</feature>
<evidence type="ECO:0000313" key="8">
    <source>
        <dbReference type="EMBL" id="SFD83988.1"/>
    </source>
</evidence>
<feature type="transmembrane region" description="Helical" evidence="6">
    <location>
        <begin position="222"/>
        <end position="242"/>
    </location>
</feature>
<keyword evidence="2" id="KW-0813">Transport</keyword>
<dbReference type="STRING" id="1045775.SAMN05216378_1676"/>
<keyword evidence="9" id="KW-1185">Reference proteome</keyword>
<feature type="transmembrane region" description="Helical" evidence="6">
    <location>
        <begin position="105"/>
        <end position="127"/>
    </location>
</feature>
<dbReference type="PROSITE" id="PS50850">
    <property type="entry name" value="MFS"/>
    <property type="match status" value="1"/>
</dbReference>
<name>A0A1I1VPN1_9BACL</name>
<feature type="transmembrane region" description="Helical" evidence="6">
    <location>
        <begin position="285"/>
        <end position="303"/>
    </location>
</feature>
<evidence type="ECO:0000313" key="9">
    <source>
        <dbReference type="Proteomes" id="UP000198855"/>
    </source>
</evidence>
<keyword evidence="3 6" id="KW-0812">Transmembrane</keyword>
<dbReference type="Proteomes" id="UP000198855">
    <property type="component" value="Unassembled WGS sequence"/>
</dbReference>
<dbReference type="InterPro" id="IPR011701">
    <property type="entry name" value="MFS"/>
</dbReference>
<dbReference type="CDD" id="cd17316">
    <property type="entry name" value="MFS_SV2_like"/>
    <property type="match status" value="1"/>
</dbReference>
<feature type="transmembrane region" description="Helical" evidence="6">
    <location>
        <begin position="309"/>
        <end position="332"/>
    </location>
</feature>
<keyword evidence="4 6" id="KW-1133">Transmembrane helix</keyword>
<feature type="transmembrane region" description="Helical" evidence="6">
    <location>
        <begin position="139"/>
        <end position="161"/>
    </location>
</feature>
<keyword evidence="5 6" id="KW-0472">Membrane</keyword>
<dbReference type="GO" id="GO:0022857">
    <property type="term" value="F:transmembrane transporter activity"/>
    <property type="evidence" value="ECO:0007669"/>
    <property type="project" value="InterPro"/>
</dbReference>
<organism evidence="8 9">
    <name type="scientific">Paenibacillus catalpae</name>
    <dbReference type="NCBI Taxonomy" id="1045775"/>
    <lineage>
        <taxon>Bacteria</taxon>
        <taxon>Bacillati</taxon>
        <taxon>Bacillota</taxon>
        <taxon>Bacilli</taxon>
        <taxon>Bacillales</taxon>
        <taxon>Paenibacillaceae</taxon>
        <taxon>Paenibacillus</taxon>
    </lineage>
</organism>
<dbReference type="AlphaFoldDB" id="A0A1I1VPN1"/>
<feature type="transmembrane region" description="Helical" evidence="6">
    <location>
        <begin position="344"/>
        <end position="367"/>
    </location>
</feature>
<feature type="transmembrane region" description="Helical" evidence="6">
    <location>
        <begin position="167"/>
        <end position="184"/>
    </location>
</feature>
<dbReference type="InterPro" id="IPR036259">
    <property type="entry name" value="MFS_trans_sf"/>
</dbReference>
<feature type="transmembrane region" description="Helical" evidence="6">
    <location>
        <begin position="80"/>
        <end position="99"/>
    </location>
</feature>
<feature type="domain" description="Major facilitator superfamily (MFS) profile" evidence="7">
    <location>
        <begin position="15"/>
        <end position="399"/>
    </location>
</feature>
<comment type="subcellular location">
    <subcellularLocation>
        <location evidence="1">Cell membrane</location>
        <topology evidence="1">Multi-pass membrane protein</topology>
    </subcellularLocation>
</comment>
<evidence type="ECO:0000256" key="6">
    <source>
        <dbReference type="SAM" id="Phobius"/>
    </source>
</evidence>
<dbReference type="PANTHER" id="PTHR23511">
    <property type="entry name" value="SYNAPTIC VESICLE GLYCOPROTEIN 2"/>
    <property type="match status" value="1"/>
</dbReference>
<dbReference type="SUPFAM" id="SSF103473">
    <property type="entry name" value="MFS general substrate transporter"/>
    <property type="match status" value="1"/>
</dbReference>
<dbReference type="Pfam" id="PF07690">
    <property type="entry name" value="MFS_1"/>
    <property type="match status" value="1"/>
</dbReference>
<dbReference type="OrthoDB" id="9787026at2"/>
<dbReference type="Gene3D" id="1.20.1250.20">
    <property type="entry name" value="MFS general substrate transporter like domains"/>
    <property type="match status" value="1"/>
</dbReference>
<dbReference type="PROSITE" id="PS00217">
    <property type="entry name" value="SUGAR_TRANSPORT_2"/>
    <property type="match status" value="1"/>
</dbReference>
<feature type="transmembrane region" description="Helical" evidence="6">
    <location>
        <begin position="21"/>
        <end position="42"/>
    </location>
</feature>
<evidence type="ECO:0000259" key="7">
    <source>
        <dbReference type="PROSITE" id="PS50850"/>
    </source>
</evidence>
<sequence length="406" mass="44164">MSETSLFRERKNRKLLLSAGFSWLFDAMDVGLVSFIAAALSVDWNLGAQQIGLLAAINSTGMAFGAAVSGSLADRYGRKAVLLWTLLLFSVASGLSALAPNFFVLAVFRFIAGFGLGGELPVASTLVSESVPVKVRGKAIVLLESFWAGGWILAALISYFFIPHYGWRLALVIGALPALYALFLRRAIDDSPRYKEQADKGKLSFSQRMSSIWSGQYQRATITLWILWFTVVFSYYGMFLWLPTVMVLKGFTLVKSFQYVLIITLAQLPGYFTAAYLIERIGRKAVLGVYLLLTAVCAIWFGNAGTAGMLLTAGIFLSFFNLGAWGAMYAYTPELYPTSIRSTGVGFAAAFGRIGGIIGPYLVGLLISNGTSITSVFVIFFIAIVIGALTVLLFGRETKGMDPDRV</sequence>
<dbReference type="RefSeq" id="WP_091183594.1">
    <property type="nucleotide sequence ID" value="NZ_FOMT01000001.1"/>
</dbReference>
<dbReference type="EMBL" id="FOMT01000001">
    <property type="protein sequence ID" value="SFD83988.1"/>
    <property type="molecule type" value="Genomic_DNA"/>
</dbReference>
<dbReference type="InterPro" id="IPR020846">
    <property type="entry name" value="MFS_dom"/>
</dbReference>
<reference evidence="9" key="1">
    <citation type="submission" date="2016-10" db="EMBL/GenBank/DDBJ databases">
        <authorList>
            <person name="Varghese N."/>
            <person name="Submissions S."/>
        </authorList>
    </citation>
    <scope>NUCLEOTIDE SEQUENCE [LARGE SCALE GENOMIC DNA]</scope>
    <source>
        <strain evidence="9">CGMCC 1.10784</strain>
    </source>
</reference>